<dbReference type="GO" id="GO:0015996">
    <property type="term" value="P:chlorophyll catabolic process"/>
    <property type="evidence" value="ECO:0007669"/>
    <property type="project" value="TreeGrafter"/>
</dbReference>
<accession>M7YJ93</accession>
<dbReference type="SUPFAM" id="SSF51735">
    <property type="entry name" value="NAD(P)-binding Rossmann-fold domains"/>
    <property type="match status" value="1"/>
</dbReference>
<dbReference type="Gene3D" id="3.40.50.720">
    <property type="entry name" value="NAD(P)-binding Rossmann-like Domain"/>
    <property type="match status" value="1"/>
</dbReference>
<dbReference type="PROSITE" id="PS00061">
    <property type="entry name" value="ADH_SHORT"/>
    <property type="match status" value="1"/>
</dbReference>
<dbReference type="GO" id="GO:0010304">
    <property type="term" value="P:PSII associated light-harvesting complex II catabolic process"/>
    <property type="evidence" value="ECO:0007669"/>
    <property type="project" value="TreeGrafter"/>
</dbReference>
<dbReference type="InterPro" id="IPR052625">
    <property type="entry name" value="Chl_b_Red"/>
</dbReference>
<gene>
    <name evidence="1" type="ORF">TRIUR3_26677</name>
</gene>
<dbReference type="Pfam" id="PF00106">
    <property type="entry name" value="adh_short"/>
    <property type="match status" value="1"/>
</dbReference>
<dbReference type="EMBL" id="KD230572">
    <property type="protein sequence ID" value="EMS50513.1"/>
    <property type="molecule type" value="Genomic_DNA"/>
</dbReference>
<proteinExistence type="predicted"/>
<dbReference type="GO" id="GO:0034256">
    <property type="term" value="F:chlorophyll(ide) b reductase activity"/>
    <property type="evidence" value="ECO:0007669"/>
    <property type="project" value="TreeGrafter"/>
</dbReference>
<dbReference type="InterPro" id="IPR002347">
    <property type="entry name" value="SDR_fam"/>
</dbReference>
<dbReference type="PANTHER" id="PTHR24314">
    <property type="entry name" value="NON-SPECIFIC LIPID TRANSFER PROTEIN-RELATED"/>
    <property type="match status" value="1"/>
</dbReference>
<dbReference type="CDD" id="cd05233">
    <property type="entry name" value="SDR_c"/>
    <property type="match status" value="1"/>
</dbReference>
<dbReference type="AlphaFoldDB" id="M7YJ93"/>
<dbReference type="InterPro" id="IPR036291">
    <property type="entry name" value="NAD(P)-bd_dom_sf"/>
</dbReference>
<protein>
    <submittedName>
        <fullName evidence="1">Chlorophyll(Ide) b reductase NOL, chloroplastic</fullName>
    </submittedName>
</protein>
<sequence length="206" mass="22801">MAPPYNVLITGSTKGIGYALARKFLKAGDNVVICSRSAERVESVANDLKKEFGEQHVGLSVMLEKALVDFARDKLEYIDIWINNAGSNAYSYKPLVETSDEALMFAAYGATKRSVVHLTKSLQPGMVTTDLLMSGATAKQAKFFINILAETADVVADYLVPNIREIPTKQSMKPTYIRFLTGLKAYSRIFSRIAFGARRNKYVAED</sequence>
<name>M7YJ93_TRIUA</name>
<reference evidence="1" key="1">
    <citation type="journal article" date="2013" name="Nature">
        <title>Draft genome of the wheat A-genome progenitor Triticum urartu.</title>
        <authorList>
            <person name="Ling H.Q."/>
            <person name="Zhao S."/>
            <person name="Liu D."/>
            <person name="Wang J."/>
            <person name="Sun H."/>
            <person name="Zhang C."/>
            <person name="Fan H."/>
            <person name="Li D."/>
            <person name="Dong L."/>
            <person name="Tao Y."/>
            <person name="Gao C."/>
            <person name="Wu H."/>
            <person name="Li Y."/>
            <person name="Cui Y."/>
            <person name="Guo X."/>
            <person name="Zheng S."/>
            <person name="Wang B."/>
            <person name="Yu K."/>
            <person name="Liang Q."/>
            <person name="Yang W."/>
            <person name="Lou X."/>
            <person name="Chen J."/>
            <person name="Feng M."/>
            <person name="Jian J."/>
            <person name="Zhang X."/>
            <person name="Luo G."/>
            <person name="Jiang Y."/>
            <person name="Liu J."/>
            <person name="Wang Z."/>
            <person name="Sha Y."/>
            <person name="Zhang B."/>
            <person name="Wu H."/>
            <person name="Tang D."/>
            <person name="Shen Q."/>
            <person name="Xue P."/>
            <person name="Zou S."/>
            <person name="Wang X."/>
            <person name="Liu X."/>
            <person name="Wang F."/>
            <person name="Yang Y."/>
            <person name="An X."/>
            <person name="Dong Z."/>
            <person name="Zhang K."/>
            <person name="Zhang X."/>
            <person name="Luo M.C."/>
            <person name="Dvorak J."/>
            <person name="Tong Y."/>
            <person name="Wang J."/>
            <person name="Yang H."/>
            <person name="Li Z."/>
            <person name="Wang D."/>
            <person name="Zhang A."/>
            <person name="Wang J."/>
        </authorList>
    </citation>
    <scope>NUCLEOTIDE SEQUENCE</scope>
</reference>
<dbReference type="STRING" id="4572.M7YJ93"/>
<dbReference type="InterPro" id="IPR020904">
    <property type="entry name" value="Sc_DH/Rdtase_CS"/>
</dbReference>
<organism evidence="1">
    <name type="scientific">Triticum urartu</name>
    <name type="common">Red wild einkorn</name>
    <name type="synonym">Crithodium urartu</name>
    <dbReference type="NCBI Taxonomy" id="4572"/>
    <lineage>
        <taxon>Eukaryota</taxon>
        <taxon>Viridiplantae</taxon>
        <taxon>Streptophyta</taxon>
        <taxon>Embryophyta</taxon>
        <taxon>Tracheophyta</taxon>
        <taxon>Spermatophyta</taxon>
        <taxon>Magnoliopsida</taxon>
        <taxon>Liliopsida</taxon>
        <taxon>Poales</taxon>
        <taxon>Poaceae</taxon>
        <taxon>BOP clade</taxon>
        <taxon>Pooideae</taxon>
        <taxon>Triticodae</taxon>
        <taxon>Triticeae</taxon>
        <taxon>Triticinae</taxon>
        <taxon>Triticum</taxon>
    </lineage>
</organism>
<dbReference type="OMA" id="VICLNFA"/>
<dbReference type="PANTHER" id="PTHR24314:SF15">
    <property type="entry name" value="CHLOROPHYLL(IDE) B REDUCTASE NOL, CHLOROPLASTIC"/>
    <property type="match status" value="1"/>
</dbReference>
<evidence type="ECO:0000313" key="1">
    <source>
        <dbReference type="EMBL" id="EMS50513.1"/>
    </source>
</evidence>
<dbReference type="eggNOG" id="KOG0725">
    <property type="taxonomic scope" value="Eukaryota"/>
</dbReference>
<dbReference type="PRINTS" id="PR00081">
    <property type="entry name" value="GDHRDH"/>
</dbReference>